<accession>A0ABR0SNE8</accession>
<gene>
    <name evidence="2" type="ORF">PT974_07107</name>
</gene>
<dbReference type="InterPro" id="IPR021858">
    <property type="entry name" value="Fun_TF"/>
</dbReference>
<evidence type="ECO:0000256" key="1">
    <source>
        <dbReference type="ARBA" id="ARBA00023242"/>
    </source>
</evidence>
<comment type="caution">
    <text evidence="2">The sequence shown here is derived from an EMBL/GenBank/DDBJ whole genome shotgun (WGS) entry which is preliminary data.</text>
</comment>
<sequence>MERCQGGIPCEHCIRSKRQCQQQTRISPDAISFVSFTASDLALQLSQQVQRSSNEIYLECFAAFLDRCRFRRGFISVSQDLVPLIYQSPSLQDIAVAIGALNAGRRGSARSVDEGNSPEYVAFRSYGRSIQALQVQLAAPDVAESEDVLWGTFLLGLFELISEPTGERWPKHMLYGTSKILQLLGPSATYSPLRRRLFEAFRVLEANRMIIYGQDSFLSQKQWMHFQRCEDTAGSGFDALETMLELMIRVSSFSKGFFNIIESVPDTARFFDPSIDALAGEGVDLQHRIQEWQNIIVLGHDNEDVFVQLAKSYYYATLLFLVRNYTYYTCWHGRPIPSLTPDEISQHINDILMLAEGIVKTSDIPGVMLLFPLRMAGAHATEPLQRGKALSVLDQIHQKGFIVSDRIAVDLRELWEYQDMGGRLSER</sequence>
<organism evidence="2 3">
    <name type="scientific">Cladobotryum mycophilum</name>
    <dbReference type="NCBI Taxonomy" id="491253"/>
    <lineage>
        <taxon>Eukaryota</taxon>
        <taxon>Fungi</taxon>
        <taxon>Dikarya</taxon>
        <taxon>Ascomycota</taxon>
        <taxon>Pezizomycotina</taxon>
        <taxon>Sordariomycetes</taxon>
        <taxon>Hypocreomycetidae</taxon>
        <taxon>Hypocreales</taxon>
        <taxon>Hypocreaceae</taxon>
        <taxon>Cladobotryum</taxon>
    </lineage>
</organism>
<evidence type="ECO:0000313" key="2">
    <source>
        <dbReference type="EMBL" id="KAK5993672.1"/>
    </source>
</evidence>
<keyword evidence="3" id="KW-1185">Reference proteome</keyword>
<dbReference type="PANTHER" id="PTHR38111">
    <property type="entry name" value="ZN(2)-C6 FUNGAL-TYPE DOMAIN-CONTAINING PROTEIN-RELATED"/>
    <property type="match status" value="1"/>
</dbReference>
<dbReference type="PANTHER" id="PTHR38111:SF2">
    <property type="entry name" value="FINGER DOMAIN PROTEIN, PUTATIVE (AFU_ORTHOLOGUE AFUA_1G01560)-RELATED"/>
    <property type="match status" value="1"/>
</dbReference>
<dbReference type="EMBL" id="JAVFKD010000012">
    <property type="protein sequence ID" value="KAK5993672.1"/>
    <property type="molecule type" value="Genomic_DNA"/>
</dbReference>
<name>A0ABR0SNE8_9HYPO</name>
<proteinExistence type="predicted"/>
<dbReference type="InterPro" id="IPR053178">
    <property type="entry name" value="Osmoadaptation_assoc"/>
</dbReference>
<dbReference type="Pfam" id="PF11951">
    <property type="entry name" value="Fungal_trans_2"/>
    <property type="match status" value="1"/>
</dbReference>
<dbReference type="Proteomes" id="UP001338125">
    <property type="component" value="Unassembled WGS sequence"/>
</dbReference>
<protein>
    <submittedName>
        <fullName evidence="2">Uncharacterized protein</fullName>
    </submittedName>
</protein>
<keyword evidence="1" id="KW-0539">Nucleus</keyword>
<evidence type="ECO:0000313" key="3">
    <source>
        <dbReference type="Proteomes" id="UP001338125"/>
    </source>
</evidence>
<reference evidence="2 3" key="1">
    <citation type="submission" date="2024-01" db="EMBL/GenBank/DDBJ databases">
        <title>Complete genome of Cladobotryum mycophilum ATHUM6906.</title>
        <authorList>
            <person name="Christinaki A.C."/>
            <person name="Myridakis A.I."/>
            <person name="Kouvelis V.N."/>
        </authorList>
    </citation>
    <scope>NUCLEOTIDE SEQUENCE [LARGE SCALE GENOMIC DNA]</scope>
    <source>
        <strain evidence="2 3">ATHUM6906</strain>
    </source>
</reference>